<dbReference type="GO" id="GO:0005777">
    <property type="term" value="C:peroxisome"/>
    <property type="evidence" value="ECO:0007669"/>
    <property type="project" value="UniProtKB-SubCell"/>
</dbReference>
<evidence type="ECO:0000256" key="5">
    <source>
        <dbReference type="ARBA" id="ARBA00022832"/>
    </source>
</evidence>
<dbReference type="GO" id="GO:0050633">
    <property type="term" value="F:acetyl-CoA C-myristoyltransferase activity"/>
    <property type="evidence" value="ECO:0007669"/>
    <property type="project" value="UniProtKB-EC"/>
</dbReference>
<dbReference type="Gene3D" id="3.40.47.10">
    <property type="match status" value="1"/>
</dbReference>
<dbReference type="InterPro" id="IPR020610">
    <property type="entry name" value="Thiolase_AS"/>
</dbReference>
<evidence type="ECO:0000256" key="7">
    <source>
        <dbReference type="ARBA" id="ARBA00023098"/>
    </source>
</evidence>
<keyword evidence="21" id="KW-1185">Reference proteome</keyword>
<evidence type="ECO:0000256" key="11">
    <source>
        <dbReference type="ARBA" id="ARBA00037000"/>
    </source>
</evidence>
<evidence type="ECO:0000256" key="6">
    <source>
        <dbReference type="ARBA" id="ARBA00022946"/>
    </source>
</evidence>
<dbReference type="InterPro" id="IPR020617">
    <property type="entry name" value="Thiolase_C"/>
</dbReference>
<evidence type="ECO:0000256" key="17">
    <source>
        <dbReference type="RuleBase" id="RU003557"/>
    </source>
</evidence>
<dbReference type="Proteomes" id="UP000828390">
    <property type="component" value="Unassembled WGS sequence"/>
</dbReference>
<dbReference type="InterPro" id="IPR050215">
    <property type="entry name" value="Thiolase-like_sf_Thiolase"/>
</dbReference>
<evidence type="ECO:0000256" key="2">
    <source>
        <dbReference type="ARBA" id="ARBA00005189"/>
    </source>
</evidence>
<evidence type="ECO:0000256" key="13">
    <source>
        <dbReference type="ARBA" id="ARBA00048001"/>
    </source>
</evidence>
<sequence length="424" mass="44359">MERLGVIAQHLYSGIIKSDICKQEVSGSLPRFTFSPEDVVVVAALRTPIGKSRKGVFKDTHGDDLLSAAFTGVLKSVNFPANELGDICIGNVNDSKASVTARFAQFYSGIPYTVPVSSVNRQCGSGLQAFMNIAGGIKNKAYPVGMAGGVEMMSRDEMGKGFGDLNPKVMDFEDAKNSLIPMGITSEIVAERYGISRETQDAFALQSHQKAAAATKNGLFKEEIIAVTAQVEGSNGDKTTITVTEDEGIRGNTTMEVLSKLKPAFKQGGSTTAGNSSQTSDGAAAVLVASRAEAHKRGLPILGTLRAFAVTGVPPDEMGVGPAAAIPVALKMAGLTIADVDIFEINEAFASQAVYCVQKLGIPADKVNPKGGAIAFGHPLGATGARMIATLLHELKRRGKRSFGVVSMCMGTGMGAAAVFEHNP</sequence>
<comment type="pathway">
    <text evidence="2">Lipid metabolism.</text>
</comment>
<keyword evidence="7" id="KW-0443">Lipid metabolism</keyword>
<dbReference type="Pfam" id="PF02803">
    <property type="entry name" value="Thiolase_C"/>
    <property type="match status" value="1"/>
</dbReference>
<evidence type="ECO:0000313" key="21">
    <source>
        <dbReference type="Proteomes" id="UP000828390"/>
    </source>
</evidence>
<evidence type="ECO:0000259" key="18">
    <source>
        <dbReference type="Pfam" id="PF00108"/>
    </source>
</evidence>
<reference evidence="20" key="1">
    <citation type="journal article" date="2019" name="bioRxiv">
        <title>The Genome of the Zebra Mussel, Dreissena polymorpha: A Resource for Invasive Species Research.</title>
        <authorList>
            <person name="McCartney M.A."/>
            <person name="Auch B."/>
            <person name="Kono T."/>
            <person name="Mallez S."/>
            <person name="Zhang Y."/>
            <person name="Obille A."/>
            <person name="Becker A."/>
            <person name="Abrahante J.E."/>
            <person name="Garbe J."/>
            <person name="Badalamenti J.P."/>
            <person name="Herman A."/>
            <person name="Mangelson H."/>
            <person name="Liachko I."/>
            <person name="Sullivan S."/>
            <person name="Sone E.D."/>
            <person name="Koren S."/>
            <person name="Silverstein K.A.T."/>
            <person name="Beckman K.B."/>
            <person name="Gohl D.M."/>
        </authorList>
    </citation>
    <scope>NUCLEOTIDE SEQUENCE</scope>
    <source>
        <strain evidence="20">Duluth1</strain>
        <tissue evidence="20">Whole animal</tissue>
    </source>
</reference>
<dbReference type="CDD" id="cd00751">
    <property type="entry name" value="thiolase"/>
    <property type="match status" value="1"/>
</dbReference>
<dbReference type="InterPro" id="IPR020613">
    <property type="entry name" value="Thiolase_CS"/>
</dbReference>
<keyword evidence="5" id="KW-0276">Fatty acid metabolism</keyword>
<dbReference type="EMBL" id="JAIWYP010000013">
    <property type="protein sequence ID" value="KAH3719591.1"/>
    <property type="molecule type" value="Genomic_DNA"/>
</dbReference>
<dbReference type="InterPro" id="IPR002155">
    <property type="entry name" value="Thiolase"/>
</dbReference>
<dbReference type="AlphaFoldDB" id="A0A9D4C8T1"/>
<gene>
    <name evidence="20" type="ORF">DPMN_062442</name>
</gene>
<evidence type="ECO:0000256" key="16">
    <source>
        <dbReference type="PIRSR" id="PIRSR000429-1"/>
    </source>
</evidence>
<dbReference type="PROSITE" id="PS00737">
    <property type="entry name" value="THIOLASE_2"/>
    <property type="match status" value="1"/>
</dbReference>
<evidence type="ECO:0000256" key="14">
    <source>
        <dbReference type="ARBA" id="ARBA00049178"/>
    </source>
</evidence>
<dbReference type="FunFam" id="3.40.47.10:FF:000010">
    <property type="entry name" value="Acetyl-CoA acetyltransferase (Thiolase)"/>
    <property type="match status" value="1"/>
</dbReference>
<dbReference type="OrthoDB" id="5404651at2759"/>
<comment type="catalytic activity">
    <reaction evidence="15">
        <text>3-oxohexadecanedioyl-CoA + CoA = tetradecanedioyl-CoA + acetyl-CoA</text>
        <dbReference type="Rhea" id="RHEA:40343"/>
        <dbReference type="ChEBI" id="CHEBI:57287"/>
        <dbReference type="ChEBI" id="CHEBI:57288"/>
        <dbReference type="ChEBI" id="CHEBI:77081"/>
        <dbReference type="ChEBI" id="CHEBI:77084"/>
    </reaction>
    <physiologicalReaction direction="left-to-right" evidence="15">
        <dbReference type="Rhea" id="RHEA:40344"/>
    </physiologicalReaction>
</comment>
<feature type="active site" description="Acyl-thioester intermediate" evidence="16">
    <location>
        <position position="123"/>
    </location>
</feature>
<feature type="active site" description="Proton acceptor" evidence="16">
    <location>
        <position position="378"/>
    </location>
</feature>
<reference evidence="20" key="2">
    <citation type="submission" date="2020-11" db="EMBL/GenBank/DDBJ databases">
        <authorList>
            <person name="McCartney M.A."/>
            <person name="Auch B."/>
            <person name="Kono T."/>
            <person name="Mallez S."/>
            <person name="Becker A."/>
            <person name="Gohl D.M."/>
            <person name="Silverstein K.A.T."/>
            <person name="Koren S."/>
            <person name="Bechman K.B."/>
            <person name="Herman A."/>
            <person name="Abrahante J.E."/>
            <person name="Garbe J."/>
        </authorList>
    </citation>
    <scope>NUCLEOTIDE SEQUENCE</scope>
    <source>
        <strain evidence="20">Duluth1</strain>
        <tissue evidence="20">Whole animal</tissue>
    </source>
</reference>
<evidence type="ECO:0000313" key="20">
    <source>
        <dbReference type="EMBL" id="KAH3719591.1"/>
    </source>
</evidence>
<comment type="catalytic activity">
    <reaction evidence="13">
        <text>hexanoyl-CoA + acetyl-CoA = 3-oxooctanoyl-CoA + CoA</text>
        <dbReference type="Rhea" id="RHEA:31203"/>
        <dbReference type="ChEBI" id="CHEBI:57287"/>
        <dbReference type="ChEBI" id="CHEBI:57288"/>
        <dbReference type="ChEBI" id="CHEBI:62619"/>
        <dbReference type="ChEBI" id="CHEBI:62620"/>
    </reaction>
    <physiologicalReaction direction="right-to-left" evidence="13">
        <dbReference type="Rhea" id="RHEA:31205"/>
    </physiologicalReaction>
</comment>
<evidence type="ECO:0000256" key="4">
    <source>
        <dbReference type="ARBA" id="ARBA00022679"/>
    </source>
</evidence>
<dbReference type="GO" id="GO:0003985">
    <property type="term" value="F:acetyl-CoA C-acetyltransferase activity"/>
    <property type="evidence" value="ECO:0007669"/>
    <property type="project" value="UniProtKB-EC"/>
</dbReference>
<comment type="catalytic activity">
    <reaction evidence="12">
        <text>tetradecanoyl-CoA + acetyl-CoA = 3-oxohexadecanoyl-CoA + CoA</text>
        <dbReference type="Rhea" id="RHEA:18161"/>
        <dbReference type="ChEBI" id="CHEBI:57287"/>
        <dbReference type="ChEBI" id="CHEBI:57288"/>
        <dbReference type="ChEBI" id="CHEBI:57349"/>
        <dbReference type="ChEBI" id="CHEBI:57385"/>
        <dbReference type="EC" id="2.3.1.155"/>
    </reaction>
    <physiologicalReaction direction="right-to-left" evidence="12">
        <dbReference type="Rhea" id="RHEA:18163"/>
    </physiologicalReaction>
</comment>
<dbReference type="Pfam" id="PF00108">
    <property type="entry name" value="Thiolase_N"/>
    <property type="match status" value="1"/>
</dbReference>
<dbReference type="SUPFAM" id="SSF53901">
    <property type="entry name" value="Thiolase-like"/>
    <property type="match status" value="2"/>
</dbReference>
<evidence type="ECO:0000256" key="10">
    <source>
        <dbReference type="ARBA" id="ARBA00036770"/>
    </source>
</evidence>
<organism evidence="20 21">
    <name type="scientific">Dreissena polymorpha</name>
    <name type="common">Zebra mussel</name>
    <name type="synonym">Mytilus polymorpha</name>
    <dbReference type="NCBI Taxonomy" id="45954"/>
    <lineage>
        <taxon>Eukaryota</taxon>
        <taxon>Metazoa</taxon>
        <taxon>Spiralia</taxon>
        <taxon>Lophotrochozoa</taxon>
        <taxon>Mollusca</taxon>
        <taxon>Bivalvia</taxon>
        <taxon>Autobranchia</taxon>
        <taxon>Heteroconchia</taxon>
        <taxon>Euheterodonta</taxon>
        <taxon>Imparidentia</taxon>
        <taxon>Neoheterodontei</taxon>
        <taxon>Myida</taxon>
        <taxon>Dreissenoidea</taxon>
        <taxon>Dreissenidae</taxon>
        <taxon>Dreissena</taxon>
    </lineage>
</organism>
<evidence type="ECO:0000256" key="15">
    <source>
        <dbReference type="ARBA" id="ARBA00049306"/>
    </source>
</evidence>
<comment type="caution">
    <text evidence="20">The sequence shown here is derived from an EMBL/GenBank/DDBJ whole genome shotgun (WGS) entry which is preliminary data.</text>
</comment>
<dbReference type="PANTHER" id="PTHR43853:SF8">
    <property type="entry name" value="3-KETOACYL-COA THIOLASE, PEROXISOMAL"/>
    <property type="match status" value="1"/>
</dbReference>
<feature type="domain" description="Thiolase C-terminal" evidence="19">
    <location>
        <begin position="300"/>
        <end position="421"/>
    </location>
</feature>
<comment type="catalytic activity">
    <reaction evidence="14">
        <text>an acyl-CoA + acetyl-CoA = a 3-oxoacyl-CoA + CoA</text>
        <dbReference type="Rhea" id="RHEA:21564"/>
        <dbReference type="ChEBI" id="CHEBI:57287"/>
        <dbReference type="ChEBI" id="CHEBI:57288"/>
        <dbReference type="ChEBI" id="CHEBI:58342"/>
        <dbReference type="ChEBI" id="CHEBI:90726"/>
        <dbReference type="EC" id="2.3.1.16"/>
    </reaction>
    <physiologicalReaction direction="right-to-left" evidence="14">
        <dbReference type="Rhea" id="RHEA:21566"/>
    </physiologicalReaction>
</comment>
<comment type="catalytic activity">
    <reaction evidence="11">
        <text>2 acetyl-CoA = acetoacetyl-CoA + CoA</text>
        <dbReference type="Rhea" id="RHEA:21036"/>
        <dbReference type="ChEBI" id="CHEBI:57286"/>
        <dbReference type="ChEBI" id="CHEBI:57287"/>
        <dbReference type="ChEBI" id="CHEBI:57288"/>
        <dbReference type="EC" id="2.3.1.9"/>
    </reaction>
    <physiologicalReaction direction="right-to-left" evidence="11">
        <dbReference type="Rhea" id="RHEA:21038"/>
    </physiologicalReaction>
</comment>
<evidence type="ECO:0000256" key="9">
    <source>
        <dbReference type="ARBA" id="ARBA00023315"/>
    </source>
</evidence>
<evidence type="ECO:0000256" key="1">
    <source>
        <dbReference type="ARBA" id="ARBA00004275"/>
    </source>
</evidence>
<comment type="subcellular location">
    <subcellularLocation>
        <location evidence="1">Peroxisome</location>
    </subcellularLocation>
</comment>
<feature type="active site" description="Proton acceptor" evidence="16">
    <location>
        <position position="409"/>
    </location>
</feature>
<dbReference type="InterPro" id="IPR020616">
    <property type="entry name" value="Thiolase_N"/>
</dbReference>
<dbReference type="NCBIfam" id="TIGR01930">
    <property type="entry name" value="AcCoA-C-Actrans"/>
    <property type="match status" value="1"/>
</dbReference>
<evidence type="ECO:0000259" key="19">
    <source>
        <dbReference type="Pfam" id="PF02803"/>
    </source>
</evidence>
<dbReference type="GO" id="GO:0006635">
    <property type="term" value="P:fatty acid beta-oxidation"/>
    <property type="evidence" value="ECO:0007669"/>
    <property type="project" value="TreeGrafter"/>
</dbReference>
<dbReference type="GO" id="GO:0010124">
    <property type="term" value="P:phenylacetate catabolic process"/>
    <property type="evidence" value="ECO:0007669"/>
    <property type="project" value="TreeGrafter"/>
</dbReference>
<dbReference type="PANTHER" id="PTHR43853">
    <property type="entry name" value="3-KETOACYL-COA THIOLASE, PEROXISOMAL"/>
    <property type="match status" value="1"/>
</dbReference>
<dbReference type="PROSITE" id="PS00099">
    <property type="entry name" value="THIOLASE_3"/>
    <property type="match status" value="1"/>
</dbReference>
<evidence type="ECO:0000256" key="8">
    <source>
        <dbReference type="ARBA" id="ARBA00023140"/>
    </source>
</evidence>
<keyword evidence="6" id="KW-0809">Transit peptide</keyword>
<protein>
    <submittedName>
        <fullName evidence="20">Uncharacterized protein</fullName>
    </submittedName>
</protein>
<comment type="catalytic activity">
    <reaction evidence="10">
        <text>3-oxo-(6Z,9Z,12Z,15Z,18Z,21Z)-tetracosahexaenoyl-CoA + CoA = (4Z,7Z,10Z,13Z,16Z,19Z)-docosahexaenoyl-CoA + acetyl-CoA</text>
        <dbReference type="Rhea" id="RHEA:39131"/>
        <dbReference type="ChEBI" id="CHEBI:57287"/>
        <dbReference type="ChEBI" id="CHEBI:57288"/>
        <dbReference type="ChEBI" id="CHEBI:74298"/>
        <dbReference type="ChEBI" id="CHEBI:74304"/>
    </reaction>
    <physiologicalReaction direction="left-to-right" evidence="10">
        <dbReference type="Rhea" id="RHEA:39132"/>
    </physiologicalReaction>
</comment>
<feature type="domain" description="Thiolase N-terminal" evidence="18">
    <location>
        <begin position="39"/>
        <end position="291"/>
    </location>
</feature>
<dbReference type="PIRSF" id="PIRSF000429">
    <property type="entry name" value="Ac-CoA_Ac_transf"/>
    <property type="match status" value="1"/>
</dbReference>
<accession>A0A9D4C8T1</accession>
<comment type="similarity">
    <text evidence="3 17">Belongs to the thiolase-like superfamily. Thiolase family.</text>
</comment>
<keyword evidence="9 17" id="KW-0012">Acyltransferase</keyword>
<keyword evidence="4 17" id="KW-0808">Transferase</keyword>
<evidence type="ECO:0000256" key="3">
    <source>
        <dbReference type="ARBA" id="ARBA00010982"/>
    </source>
</evidence>
<name>A0A9D4C8T1_DREPO</name>
<evidence type="ECO:0000256" key="12">
    <source>
        <dbReference type="ARBA" id="ARBA00047485"/>
    </source>
</evidence>
<proteinExistence type="inferred from homology"/>
<keyword evidence="8" id="KW-0576">Peroxisome</keyword>
<dbReference type="InterPro" id="IPR016039">
    <property type="entry name" value="Thiolase-like"/>
</dbReference>